<proteinExistence type="inferred from homology"/>
<dbReference type="EMBL" id="BAAAQM010000001">
    <property type="protein sequence ID" value="GAA1951738.1"/>
    <property type="molecule type" value="Genomic_DNA"/>
</dbReference>
<evidence type="ECO:0000256" key="3">
    <source>
        <dbReference type="ARBA" id="ARBA00022475"/>
    </source>
</evidence>
<feature type="transmembrane region" description="Helical" evidence="12">
    <location>
        <begin position="242"/>
        <end position="262"/>
    </location>
</feature>
<comment type="subcellular location">
    <subcellularLocation>
        <location evidence="1">Cell membrane</location>
        <topology evidence="1">Multi-pass membrane protein</topology>
    </subcellularLocation>
</comment>
<evidence type="ECO:0000313" key="15">
    <source>
        <dbReference type="Proteomes" id="UP001499854"/>
    </source>
</evidence>
<evidence type="ECO:0000256" key="10">
    <source>
        <dbReference type="ARBA" id="ARBA00023098"/>
    </source>
</evidence>
<reference evidence="14 15" key="1">
    <citation type="journal article" date="2019" name="Int. J. Syst. Evol. Microbiol.">
        <title>The Global Catalogue of Microorganisms (GCM) 10K type strain sequencing project: providing services to taxonomists for standard genome sequencing and annotation.</title>
        <authorList>
            <consortium name="The Broad Institute Genomics Platform"/>
            <consortium name="The Broad Institute Genome Sequencing Center for Infectious Disease"/>
            <person name="Wu L."/>
            <person name="Ma J."/>
        </authorList>
    </citation>
    <scope>NUCLEOTIDE SEQUENCE [LARGE SCALE GENOMIC DNA]</scope>
    <source>
        <strain evidence="14 15">JCM 16013</strain>
    </source>
</reference>
<organism evidence="14 15">
    <name type="scientific">Catenulispora subtropica</name>
    <dbReference type="NCBI Taxonomy" id="450798"/>
    <lineage>
        <taxon>Bacteria</taxon>
        <taxon>Bacillati</taxon>
        <taxon>Actinomycetota</taxon>
        <taxon>Actinomycetes</taxon>
        <taxon>Catenulisporales</taxon>
        <taxon>Catenulisporaceae</taxon>
        <taxon>Catenulispora</taxon>
    </lineage>
</organism>
<feature type="transmembrane region" description="Helical" evidence="12">
    <location>
        <begin position="297"/>
        <end position="314"/>
    </location>
</feature>
<dbReference type="RefSeq" id="WP_344655086.1">
    <property type="nucleotide sequence ID" value="NZ_BAAAQM010000001.1"/>
</dbReference>
<dbReference type="PANTHER" id="PTHR30561">
    <property type="entry name" value="SMR FAMILY PROTON-DEPENDENT DRUG EFFLUX TRANSPORTER SUGE"/>
    <property type="match status" value="1"/>
</dbReference>
<keyword evidence="4" id="KW-0444">Lipid biosynthesis</keyword>
<dbReference type="Pfam" id="PF00892">
    <property type="entry name" value="EamA"/>
    <property type="match status" value="1"/>
</dbReference>
<keyword evidence="3" id="KW-1003">Cell membrane</keyword>
<name>A0ABN2QH56_9ACTN</name>
<feature type="transmembrane region" description="Helical" evidence="12">
    <location>
        <begin position="155"/>
        <end position="176"/>
    </location>
</feature>
<feature type="transmembrane region" description="Helical" evidence="12">
    <location>
        <begin position="46"/>
        <end position="65"/>
    </location>
</feature>
<evidence type="ECO:0000256" key="11">
    <source>
        <dbReference type="ARBA" id="ARBA00023136"/>
    </source>
</evidence>
<feature type="transmembrane region" description="Helical" evidence="12">
    <location>
        <begin position="188"/>
        <end position="207"/>
    </location>
</feature>
<evidence type="ECO:0000256" key="9">
    <source>
        <dbReference type="ARBA" id="ARBA00022989"/>
    </source>
</evidence>
<dbReference type="InterPro" id="IPR000390">
    <property type="entry name" value="Small_drug/metabolite_transptr"/>
</dbReference>
<accession>A0ABN2QH56</accession>
<keyword evidence="6" id="KW-0441">Lipid A biosynthesis</keyword>
<evidence type="ECO:0000313" key="14">
    <source>
        <dbReference type="EMBL" id="GAA1951738.1"/>
    </source>
</evidence>
<evidence type="ECO:0000256" key="4">
    <source>
        <dbReference type="ARBA" id="ARBA00022516"/>
    </source>
</evidence>
<evidence type="ECO:0000256" key="2">
    <source>
        <dbReference type="ARBA" id="ARBA00007362"/>
    </source>
</evidence>
<dbReference type="InterPro" id="IPR000620">
    <property type="entry name" value="EamA_dom"/>
</dbReference>
<keyword evidence="7 12" id="KW-0812">Transmembrane</keyword>
<gene>
    <name evidence="14" type="ORF">GCM10009838_03570</name>
</gene>
<comment type="caution">
    <text evidence="14">The sequence shown here is derived from an EMBL/GenBank/DDBJ whole genome shotgun (WGS) entry which is preliminary data.</text>
</comment>
<protein>
    <submittedName>
        <fullName evidence="14">DMT family transporter</fullName>
    </submittedName>
</protein>
<dbReference type="Gene3D" id="1.10.3730.20">
    <property type="match status" value="1"/>
</dbReference>
<feature type="domain" description="EamA" evidence="13">
    <location>
        <begin position="154"/>
        <end position="312"/>
    </location>
</feature>
<feature type="transmembrane region" description="Helical" evidence="12">
    <location>
        <begin position="268"/>
        <end position="290"/>
    </location>
</feature>
<feature type="transmembrane region" description="Helical" evidence="12">
    <location>
        <begin position="126"/>
        <end position="143"/>
    </location>
</feature>
<evidence type="ECO:0000256" key="8">
    <source>
        <dbReference type="ARBA" id="ARBA00022985"/>
    </source>
</evidence>
<comment type="similarity">
    <text evidence="2">Belongs to the EamA transporter family.</text>
</comment>
<dbReference type="Proteomes" id="UP001499854">
    <property type="component" value="Unassembled WGS sequence"/>
</dbReference>
<evidence type="ECO:0000256" key="7">
    <source>
        <dbReference type="ARBA" id="ARBA00022692"/>
    </source>
</evidence>
<keyword evidence="8" id="KW-0448">Lipopolysaccharide biosynthesis</keyword>
<feature type="transmembrane region" description="Helical" evidence="12">
    <location>
        <begin position="12"/>
        <end position="34"/>
    </location>
</feature>
<evidence type="ECO:0000259" key="13">
    <source>
        <dbReference type="Pfam" id="PF00892"/>
    </source>
</evidence>
<keyword evidence="9 12" id="KW-1133">Transmembrane helix</keyword>
<dbReference type="InterPro" id="IPR037185">
    <property type="entry name" value="EmrE-like"/>
</dbReference>
<sequence length="315" mass="32450">MNLLTAAAASAGAPAILVPVVLLAALLHASWNAILKFVPDKLTGSLLMTVSGGVIAAAGTFFTAVPDRSSWPLLVVSAVLHVGYFLMLAKTFEIGDFNQVYPLARGLSPVVVAGFATLLGDPMSRHQTAGIAVVCGGLAILVFSAGRPERAQGKAMFWAVMTGLSIAVYTVTDGIAVRHSGTATGYTAWMMLLESALMTTTVVVIIARRRQPEGAEGGGTEGDGIEGGALRAALSRLSRADVLRGVVAGTLSLLAYGLVLWAQTRGALAAVSALRETSVIFGAALGSLFLREPFGRCRIFAAVTIAGGILILEAA</sequence>
<evidence type="ECO:0000256" key="1">
    <source>
        <dbReference type="ARBA" id="ARBA00004651"/>
    </source>
</evidence>
<evidence type="ECO:0000256" key="12">
    <source>
        <dbReference type="SAM" id="Phobius"/>
    </source>
</evidence>
<feature type="transmembrane region" description="Helical" evidence="12">
    <location>
        <begin position="71"/>
        <end position="88"/>
    </location>
</feature>
<keyword evidence="10" id="KW-0443">Lipid metabolism</keyword>
<keyword evidence="5" id="KW-0997">Cell inner membrane</keyword>
<keyword evidence="11 12" id="KW-0472">Membrane</keyword>
<evidence type="ECO:0000256" key="6">
    <source>
        <dbReference type="ARBA" id="ARBA00022556"/>
    </source>
</evidence>
<dbReference type="SUPFAM" id="SSF103481">
    <property type="entry name" value="Multidrug resistance efflux transporter EmrE"/>
    <property type="match status" value="2"/>
</dbReference>
<keyword evidence="15" id="KW-1185">Reference proteome</keyword>
<evidence type="ECO:0000256" key="5">
    <source>
        <dbReference type="ARBA" id="ARBA00022519"/>
    </source>
</evidence>
<dbReference type="PANTHER" id="PTHR30561:SF9">
    <property type="entry name" value="4-AMINO-4-DEOXY-L-ARABINOSE-PHOSPHOUNDECAPRENOL FLIPPASE SUBUNIT ARNF-RELATED"/>
    <property type="match status" value="1"/>
</dbReference>